<keyword evidence="1" id="KW-0812">Transmembrane</keyword>
<keyword evidence="4" id="KW-1185">Reference proteome</keyword>
<sequence length="158" mass="18875">MTVSFSYDKPKVLQALRYHFLSRKEIRLMIILVNVFAIVSAALFYLKKILPFAFLVSSFLWFVLMITFWFILPGVIYRKAATFRDHFTMNFEDKGFTLGNERGSRSWEWKALSTYLETPHFFHLYFDSRSFFLVPKIAFSDEQRSEMRDLLRVKVPRS</sequence>
<dbReference type="EMBL" id="CP042433">
    <property type="protein sequence ID" value="QEC57736.1"/>
    <property type="molecule type" value="Genomic_DNA"/>
</dbReference>
<dbReference type="RefSeq" id="WP_146790370.1">
    <property type="nucleotide sequence ID" value="NZ_BAABIO010000003.1"/>
</dbReference>
<evidence type="ECO:0000313" key="4">
    <source>
        <dbReference type="Proteomes" id="UP000321204"/>
    </source>
</evidence>
<feature type="transmembrane region" description="Helical" evidence="1">
    <location>
        <begin position="52"/>
        <end position="77"/>
    </location>
</feature>
<evidence type="ECO:0000256" key="1">
    <source>
        <dbReference type="SAM" id="Phobius"/>
    </source>
</evidence>
<dbReference type="InterPro" id="IPR025588">
    <property type="entry name" value="YcxB-like_C"/>
</dbReference>
<feature type="domain" description="YcxB-like C-terminal" evidence="2">
    <location>
        <begin position="91"/>
        <end position="151"/>
    </location>
</feature>
<proteinExistence type="predicted"/>
<keyword evidence="1" id="KW-0472">Membrane</keyword>
<dbReference type="Pfam" id="PF14317">
    <property type="entry name" value="YcxB"/>
    <property type="match status" value="1"/>
</dbReference>
<protein>
    <submittedName>
        <fullName evidence="3">YcxB family protein</fullName>
    </submittedName>
</protein>
<dbReference type="Proteomes" id="UP000321204">
    <property type="component" value="Chromosome"/>
</dbReference>
<feature type="transmembrane region" description="Helical" evidence="1">
    <location>
        <begin position="26"/>
        <end position="46"/>
    </location>
</feature>
<name>A0A5B8UMQ9_9BACT</name>
<evidence type="ECO:0000313" key="3">
    <source>
        <dbReference type="EMBL" id="QEC57736.1"/>
    </source>
</evidence>
<dbReference type="KEGG" id="fgg:FSB75_18120"/>
<organism evidence="3 4">
    <name type="scientific">Flavisolibacter ginsenosidimutans</name>
    <dbReference type="NCBI Taxonomy" id="661481"/>
    <lineage>
        <taxon>Bacteria</taxon>
        <taxon>Pseudomonadati</taxon>
        <taxon>Bacteroidota</taxon>
        <taxon>Chitinophagia</taxon>
        <taxon>Chitinophagales</taxon>
        <taxon>Chitinophagaceae</taxon>
        <taxon>Flavisolibacter</taxon>
    </lineage>
</organism>
<evidence type="ECO:0000259" key="2">
    <source>
        <dbReference type="Pfam" id="PF14317"/>
    </source>
</evidence>
<dbReference type="AlphaFoldDB" id="A0A5B8UMQ9"/>
<keyword evidence="1" id="KW-1133">Transmembrane helix</keyword>
<dbReference type="OrthoDB" id="663382at2"/>
<accession>A0A5B8UMQ9</accession>
<reference evidence="3 4" key="1">
    <citation type="journal article" date="2015" name="Int. J. Syst. Evol. Microbiol.">
        <title>Flavisolibacter ginsenosidimutans sp. nov., with ginsenoside-converting activity isolated from soil used for cultivating ginseng.</title>
        <authorList>
            <person name="Zhao Y."/>
            <person name="Liu Q."/>
            <person name="Kang M.S."/>
            <person name="Jin F."/>
            <person name="Yu H."/>
            <person name="Im W.T."/>
        </authorList>
    </citation>
    <scope>NUCLEOTIDE SEQUENCE [LARGE SCALE GENOMIC DNA]</scope>
    <source>
        <strain evidence="3 4">Gsoil 636</strain>
    </source>
</reference>
<gene>
    <name evidence="3" type="ORF">FSB75_18120</name>
</gene>